<sequence length="474" mass="53131">MRPELVPTVGVLFITTPRFHDLGKGTEHGIYFERKEAEAKRILSDLSAFSNPVFERIVYSREDLQEAMDVFESRKVDMVFACFLSWSDDFAWIRFLRDMKPIPILFASLVRDSLGFSDSLNEDRFVEFLSAGSLVGMLEASGSASRFDRPMMKRAIGTLSDIMETCRTFALASAIRSKLKNTNFGLLPSFNKVMWSTYVDIYAFFMQVGPEIRFLSVLGLQQEIEALPAQEVAQAMEALLNQYDSDNTVATDMLKASVAASLALEHLGRKAGVEVLVLNDVDEVLLRTIGLRPGFTPCPGTDDIVIVPEGDVGGALATYILKLLSRKPVQFIEPFHIDQERDVFEAGHAGPNDYTDPMGKTLISRDERFAKTDYTFAGAPFAWHVIAEGQKTMLHISECNGTYKLVCSLIDALPTTHHLAGYTHGLFKPKKPCITFFQELMDIGITQHFAIAEGNYLKELEDIATIMRFEFHQI</sequence>
<proteinExistence type="predicted"/>
<dbReference type="InterPro" id="IPR009015">
    <property type="entry name" value="Fucose_isomerase_N/cen_sf"/>
</dbReference>
<protein>
    <recommendedName>
        <fullName evidence="5">L-fucose isomerase family protein</fullName>
    </recommendedName>
</protein>
<dbReference type="GO" id="GO:0005737">
    <property type="term" value="C:cytoplasm"/>
    <property type="evidence" value="ECO:0007669"/>
    <property type="project" value="InterPro"/>
</dbReference>
<name>G8QWA7_SPHPG</name>
<evidence type="ECO:0008006" key="5">
    <source>
        <dbReference type="Google" id="ProtNLM"/>
    </source>
</evidence>
<dbReference type="SUPFAM" id="SSF53743">
    <property type="entry name" value="FucI/AraA N-terminal and middle domains"/>
    <property type="match status" value="1"/>
</dbReference>
<dbReference type="HOGENOM" id="CLU_576051_0_0_12"/>
<evidence type="ECO:0000313" key="3">
    <source>
        <dbReference type="EMBL" id="AEV29405.1"/>
    </source>
</evidence>
<gene>
    <name evidence="3" type="ordered locus">SpiGrapes_1598</name>
</gene>
<dbReference type="SUPFAM" id="SSF50443">
    <property type="entry name" value="FucI/AraA C-terminal domain-like"/>
    <property type="match status" value="1"/>
</dbReference>
<dbReference type="RefSeq" id="WP_014270253.1">
    <property type="nucleotide sequence ID" value="NC_016633.1"/>
</dbReference>
<dbReference type="GO" id="GO:0016861">
    <property type="term" value="F:intramolecular oxidoreductase activity, interconverting aldoses and ketoses"/>
    <property type="evidence" value="ECO:0007669"/>
    <property type="project" value="InterPro"/>
</dbReference>
<dbReference type="AlphaFoldDB" id="G8QWA7"/>
<keyword evidence="2" id="KW-0119">Carbohydrate metabolism</keyword>
<dbReference type="InterPro" id="IPR004216">
    <property type="entry name" value="Fuc/Ara_isomerase_C"/>
</dbReference>
<reference evidence="3 4" key="1">
    <citation type="submission" date="2011-11" db="EMBL/GenBank/DDBJ databases">
        <title>Complete sequence of Spirochaeta sp. grapes.</title>
        <authorList>
            <consortium name="US DOE Joint Genome Institute"/>
            <person name="Lucas S."/>
            <person name="Han J."/>
            <person name="Lapidus A."/>
            <person name="Cheng J.-F."/>
            <person name="Goodwin L."/>
            <person name="Pitluck S."/>
            <person name="Peters L."/>
            <person name="Ovchinnikova G."/>
            <person name="Munk A.C."/>
            <person name="Detter J.C."/>
            <person name="Han C."/>
            <person name="Tapia R."/>
            <person name="Land M."/>
            <person name="Hauser L."/>
            <person name="Kyrpides N."/>
            <person name="Ivanova N."/>
            <person name="Pagani I."/>
            <person name="Ritalahtilisa K."/>
            <person name="Loeffler F."/>
            <person name="Woyke T."/>
        </authorList>
    </citation>
    <scope>NUCLEOTIDE SEQUENCE [LARGE SCALE GENOMIC DNA]</scope>
    <source>
        <strain evidence="4">ATCC BAA-1885 / DSM 22778 / Grapes</strain>
    </source>
</reference>
<organism evidence="3 4">
    <name type="scientific">Sphaerochaeta pleomorpha (strain ATCC BAA-1885 / DSM 22778 / Grapes)</name>
    <dbReference type="NCBI Taxonomy" id="158190"/>
    <lineage>
        <taxon>Bacteria</taxon>
        <taxon>Pseudomonadati</taxon>
        <taxon>Spirochaetota</taxon>
        <taxon>Spirochaetia</taxon>
        <taxon>Spirochaetales</taxon>
        <taxon>Sphaerochaetaceae</taxon>
        <taxon>Sphaerochaeta</taxon>
    </lineage>
</organism>
<dbReference type="OrthoDB" id="1857954at2"/>
<keyword evidence="4" id="KW-1185">Reference proteome</keyword>
<dbReference type="Proteomes" id="UP000005632">
    <property type="component" value="Chromosome"/>
</dbReference>
<evidence type="ECO:0000313" key="4">
    <source>
        <dbReference type="Proteomes" id="UP000005632"/>
    </source>
</evidence>
<keyword evidence="1" id="KW-0413">Isomerase</keyword>
<accession>G8QWA7</accession>
<dbReference type="GO" id="GO:0005996">
    <property type="term" value="P:monosaccharide metabolic process"/>
    <property type="evidence" value="ECO:0007669"/>
    <property type="project" value="InterPro"/>
</dbReference>
<evidence type="ECO:0000256" key="2">
    <source>
        <dbReference type="ARBA" id="ARBA00023277"/>
    </source>
</evidence>
<dbReference type="eggNOG" id="COG2407">
    <property type="taxonomic scope" value="Bacteria"/>
</dbReference>
<dbReference type="KEGG" id="sgp:SpiGrapes_1598"/>
<evidence type="ECO:0000256" key="1">
    <source>
        <dbReference type="ARBA" id="ARBA00023235"/>
    </source>
</evidence>
<dbReference type="STRING" id="158190.SpiGrapes_1598"/>
<dbReference type="EMBL" id="CP003155">
    <property type="protein sequence ID" value="AEV29405.1"/>
    <property type="molecule type" value="Genomic_DNA"/>
</dbReference>